<keyword evidence="15" id="KW-1185">Reference proteome</keyword>
<keyword evidence="10" id="KW-0325">Glycoprotein</keyword>
<keyword evidence="5" id="KW-0677">Repeat</keyword>
<gene>
    <name evidence="16" type="primary">LOC105905983</name>
</gene>
<comment type="subcellular location">
    <subcellularLocation>
        <location evidence="1">Cell membrane</location>
        <topology evidence="1">Single-pass type I membrane protein</topology>
    </subcellularLocation>
</comment>
<dbReference type="CDD" id="cd11304">
    <property type="entry name" value="Cadherin_repeat"/>
    <property type="match status" value="6"/>
</dbReference>
<dbReference type="SMART" id="SM00112">
    <property type="entry name" value="CA"/>
    <property type="match status" value="6"/>
</dbReference>
<dbReference type="FunFam" id="2.60.40.60:FF:000006">
    <property type="entry name" value="Protocadherin alpha 2"/>
    <property type="match status" value="1"/>
</dbReference>
<dbReference type="InterPro" id="IPR002126">
    <property type="entry name" value="Cadherin-like_dom"/>
</dbReference>
<evidence type="ECO:0000256" key="9">
    <source>
        <dbReference type="ARBA" id="ARBA00023136"/>
    </source>
</evidence>
<dbReference type="FunFam" id="2.60.40.60:FF:000004">
    <property type="entry name" value="Protocadherin 1 gamma 2"/>
    <property type="match status" value="1"/>
</dbReference>
<feature type="domain" description="Cadherin" evidence="14">
    <location>
        <begin position="360"/>
        <end position="456"/>
    </location>
</feature>
<dbReference type="PRINTS" id="PR00205">
    <property type="entry name" value="CADHERIN"/>
</dbReference>
<keyword evidence="4" id="KW-0732">Signal</keyword>
<organism evidence="15 16">
    <name type="scientific">Clupea harengus</name>
    <name type="common">Atlantic herring</name>
    <dbReference type="NCBI Taxonomy" id="7950"/>
    <lineage>
        <taxon>Eukaryota</taxon>
        <taxon>Metazoa</taxon>
        <taxon>Chordata</taxon>
        <taxon>Craniata</taxon>
        <taxon>Vertebrata</taxon>
        <taxon>Euteleostomi</taxon>
        <taxon>Actinopterygii</taxon>
        <taxon>Neopterygii</taxon>
        <taxon>Teleostei</taxon>
        <taxon>Clupei</taxon>
        <taxon>Clupeiformes</taxon>
        <taxon>Clupeoidei</taxon>
        <taxon>Clupeidae</taxon>
        <taxon>Clupea</taxon>
    </lineage>
</organism>
<dbReference type="Pfam" id="PF00028">
    <property type="entry name" value="Cadherin"/>
    <property type="match status" value="5"/>
</dbReference>
<keyword evidence="6 11" id="KW-0106">Calcium</keyword>
<feature type="transmembrane region" description="Helical" evidence="13">
    <location>
        <begin position="693"/>
        <end position="715"/>
    </location>
</feature>
<keyword evidence="2" id="KW-1003">Cell membrane</keyword>
<dbReference type="FunFam" id="2.60.40.60:FF:000018">
    <property type="entry name" value="Protocadherin gamma c3"/>
    <property type="match status" value="1"/>
</dbReference>
<evidence type="ECO:0000256" key="2">
    <source>
        <dbReference type="ARBA" id="ARBA00022475"/>
    </source>
</evidence>
<evidence type="ECO:0000256" key="4">
    <source>
        <dbReference type="ARBA" id="ARBA00022729"/>
    </source>
</evidence>
<feature type="domain" description="Cadherin" evidence="14">
    <location>
        <begin position="70"/>
        <end position="134"/>
    </location>
</feature>
<dbReference type="GO" id="GO:0005509">
    <property type="term" value="F:calcium ion binding"/>
    <property type="evidence" value="ECO:0007669"/>
    <property type="project" value="UniProtKB-UniRule"/>
</dbReference>
<dbReference type="GO" id="GO:0005886">
    <property type="term" value="C:plasma membrane"/>
    <property type="evidence" value="ECO:0007669"/>
    <property type="project" value="UniProtKB-SubCell"/>
</dbReference>
<feature type="domain" description="Cadherin" evidence="14">
    <location>
        <begin position="573"/>
        <end position="669"/>
    </location>
</feature>
<evidence type="ECO:0000256" key="12">
    <source>
        <dbReference type="SAM" id="MobiDB-lite"/>
    </source>
</evidence>
<keyword evidence="7" id="KW-0130">Cell adhesion</keyword>
<dbReference type="GO" id="GO:0007156">
    <property type="term" value="P:homophilic cell adhesion via plasma membrane adhesion molecules"/>
    <property type="evidence" value="ECO:0007669"/>
    <property type="project" value="InterPro"/>
</dbReference>
<feature type="domain" description="Cadherin" evidence="14">
    <location>
        <begin position="244"/>
        <end position="351"/>
    </location>
</feature>
<dbReference type="GO" id="GO:0009653">
    <property type="term" value="P:anatomical structure morphogenesis"/>
    <property type="evidence" value="ECO:0007669"/>
    <property type="project" value="UniProtKB-ARBA"/>
</dbReference>
<evidence type="ECO:0000256" key="13">
    <source>
        <dbReference type="SAM" id="Phobius"/>
    </source>
</evidence>
<dbReference type="PANTHER" id="PTHR24028:SF264">
    <property type="entry name" value="PROTOCADHERIN 1 GAMMA 32"/>
    <property type="match status" value="1"/>
</dbReference>
<evidence type="ECO:0000256" key="5">
    <source>
        <dbReference type="ARBA" id="ARBA00022737"/>
    </source>
</evidence>
<feature type="compositionally biased region" description="Pro residues" evidence="12">
    <location>
        <begin position="923"/>
        <end position="940"/>
    </location>
</feature>
<feature type="region of interest" description="Disordered" evidence="12">
    <location>
        <begin position="810"/>
        <end position="834"/>
    </location>
</feature>
<proteinExistence type="predicted"/>
<dbReference type="InterPro" id="IPR020894">
    <property type="entry name" value="Cadherin_CS"/>
</dbReference>
<reference evidence="16" key="1">
    <citation type="submission" date="2025-08" db="UniProtKB">
        <authorList>
            <consortium name="RefSeq"/>
        </authorList>
    </citation>
    <scope>IDENTIFICATION</scope>
</reference>
<dbReference type="InterPro" id="IPR031904">
    <property type="entry name" value="Cadherin_CBD"/>
</dbReference>
<dbReference type="Pfam" id="PF08266">
    <property type="entry name" value="Cadherin_2"/>
    <property type="match status" value="1"/>
</dbReference>
<dbReference type="FunFam" id="2.60.40.60:FF:000002">
    <property type="entry name" value="Protocadherin alpha 2"/>
    <property type="match status" value="1"/>
</dbReference>
<evidence type="ECO:0000256" key="8">
    <source>
        <dbReference type="ARBA" id="ARBA00022989"/>
    </source>
</evidence>
<protein>
    <submittedName>
        <fullName evidence="16">Protocadherin gamma-C5-like isoform X12</fullName>
    </submittedName>
</protein>
<dbReference type="SUPFAM" id="SSF49313">
    <property type="entry name" value="Cadherin-like"/>
    <property type="match status" value="6"/>
</dbReference>
<dbReference type="InterPro" id="IPR050174">
    <property type="entry name" value="Protocadherin/Cadherin-CA"/>
</dbReference>
<evidence type="ECO:0000256" key="11">
    <source>
        <dbReference type="PROSITE-ProRule" id="PRU00043"/>
    </source>
</evidence>
<evidence type="ECO:0000259" key="14">
    <source>
        <dbReference type="PROSITE" id="PS50268"/>
    </source>
</evidence>
<dbReference type="PROSITE" id="PS50268">
    <property type="entry name" value="CADHERIN_2"/>
    <property type="match status" value="6"/>
</dbReference>
<dbReference type="PROSITE" id="PS00232">
    <property type="entry name" value="CADHERIN_1"/>
    <property type="match status" value="2"/>
</dbReference>
<keyword evidence="3 13" id="KW-0812">Transmembrane</keyword>
<dbReference type="Proteomes" id="UP000515152">
    <property type="component" value="Chromosome 8"/>
</dbReference>
<dbReference type="FunFam" id="2.60.40.60:FF:000587">
    <property type="entry name" value="Protocadherin 1 gamma 32"/>
    <property type="match status" value="1"/>
</dbReference>
<evidence type="ECO:0000256" key="10">
    <source>
        <dbReference type="ARBA" id="ARBA00023180"/>
    </source>
</evidence>
<dbReference type="AlphaFoldDB" id="A0A6P8FWZ5"/>
<name>A0A6P8FWZ5_CLUHA</name>
<feature type="region of interest" description="Disordered" evidence="12">
    <location>
        <begin position="915"/>
        <end position="960"/>
    </location>
</feature>
<dbReference type="GeneID" id="105905983"/>
<dbReference type="Pfam" id="PF15974">
    <property type="entry name" value="Cadherin_tail"/>
    <property type="match status" value="1"/>
</dbReference>
<sequence length="960" mass="105102">MEQRVWEAETSCRHRILYLFPILFLTAGAADFSYSVFEELTPGTYVGNITKDLGIEMRTINRRNPRVVAEPNSRYFDIHAANGALVVHQTIDRESLCGSRSPCSLRFKVLLQNPMEMHRVAVDIVDVNDNTPQFQTKNTTLEVSEAAAPGTRFRLECAQDLDVGVNSLHIYDLGPNDNFVLNVQTKSDGSKYPVLILNKPLDREKQDTFTLVLSAVDGGNPAKSGTTLIHMNVLDVNDNAPVFDHPVIRVSVFENSSTGALVTKINASDSDYGLNAEVSYLFDKYTPEDILKLFSVDSATGEIHVRGELDRELANVYDITIIARDRGTPAMEGSCNLKVEIMDVNDNTPTIVINSLSNVLKEDVESGTVIAVITVKDEDAGKNGELSVQIPQGLPFKLSPPFEEHYTLMTDGPLDRETVAEYTITVTATDSGSPSRSQKESFVLSLSDVNDNAPLFTQASYTVEIAENNAPNTPILTVSASDPDLGENGSLSFSILDTEVRGSPVSSYVYINAEQGHIYALRPLDHEQMNAFQIHVQVRDSGIPARISNATVHVFVLDENDHAPAVLYPALPTDGVLQLTLPLSAGMGHLVQRLVCVDGDSGHNAWLFYSLSGHDADFFHVGAHTGELRVARKLTQEEAGLVLSFAVLVQDNGKPAISTTVAVNVTLVEKVADVSSQRRSASSRKAHGSDVTLYLILSLSCVLVVSFLTFALLAVRWFRHRGQLSCLGYTFFSKHALHKHRHQDLQLQINMDGSMRYIEVVGDSQDAHKRTLGPCYSTLSSFSDFVFVKSPITGQNAVAVSLSKKLFANSVSKQKPPNDWRLQPNQRPGPSGQHRFHTIQQRWTPYEKSRAGPLPEGAGVVAGTGPWPNPPTEAEQLHVLMAGANVSEATATMGPRYNAQYVPDYRQNVYIPGSTATLTANPQQPPQQALPPPQVMPPTEAPKAAQTPASKKKSTKKDKK</sequence>
<feature type="transmembrane region" description="Helical" evidence="13">
    <location>
        <begin position="16"/>
        <end position="37"/>
    </location>
</feature>
<evidence type="ECO:0000256" key="7">
    <source>
        <dbReference type="ARBA" id="ARBA00022889"/>
    </source>
</evidence>
<feature type="domain" description="Cadherin" evidence="14">
    <location>
        <begin position="457"/>
        <end position="566"/>
    </location>
</feature>
<evidence type="ECO:0000256" key="3">
    <source>
        <dbReference type="ARBA" id="ARBA00022692"/>
    </source>
</evidence>
<feature type="domain" description="Cadherin" evidence="14">
    <location>
        <begin position="135"/>
        <end position="243"/>
    </location>
</feature>
<dbReference type="PANTHER" id="PTHR24028">
    <property type="entry name" value="CADHERIN-87A"/>
    <property type="match status" value="1"/>
</dbReference>
<keyword evidence="9 13" id="KW-0472">Membrane</keyword>
<evidence type="ECO:0000313" key="15">
    <source>
        <dbReference type="Proteomes" id="UP000515152"/>
    </source>
</evidence>
<dbReference type="FunFam" id="2.60.40.60:FF:000001">
    <property type="entry name" value="Protocadherin alpha 2"/>
    <property type="match status" value="1"/>
</dbReference>
<evidence type="ECO:0000256" key="1">
    <source>
        <dbReference type="ARBA" id="ARBA00004251"/>
    </source>
</evidence>
<keyword evidence="8 13" id="KW-1133">Transmembrane helix</keyword>
<accession>A0A6P8FWZ5</accession>
<dbReference type="InterPro" id="IPR013164">
    <property type="entry name" value="Cadherin_N"/>
</dbReference>
<evidence type="ECO:0000313" key="16">
    <source>
        <dbReference type="RefSeq" id="XP_031427722.1"/>
    </source>
</evidence>
<dbReference type="InterPro" id="IPR015919">
    <property type="entry name" value="Cadherin-like_sf"/>
</dbReference>
<evidence type="ECO:0000256" key="6">
    <source>
        <dbReference type="ARBA" id="ARBA00022837"/>
    </source>
</evidence>
<dbReference type="Gene3D" id="2.60.40.60">
    <property type="entry name" value="Cadherins"/>
    <property type="match status" value="6"/>
</dbReference>
<feature type="compositionally biased region" description="Basic residues" evidence="12">
    <location>
        <begin position="950"/>
        <end position="960"/>
    </location>
</feature>
<dbReference type="RefSeq" id="XP_031427722.1">
    <property type="nucleotide sequence ID" value="XM_031571862.2"/>
</dbReference>